<dbReference type="RefSeq" id="WP_261757595.1">
    <property type="nucleotide sequence ID" value="NZ_CP104562.2"/>
</dbReference>
<accession>A0ABY6B3I5</accession>
<dbReference type="PANTHER" id="PTHR30055">
    <property type="entry name" value="HTH-TYPE TRANSCRIPTIONAL REGULATOR RUTR"/>
    <property type="match status" value="1"/>
</dbReference>
<dbReference type="InterPro" id="IPR001647">
    <property type="entry name" value="HTH_TetR"/>
</dbReference>
<keyword evidence="1" id="KW-0678">Repressor</keyword>
<evidence type="ECO:0000256" key="3">
    <source>
        <dbReference type="ARBA" id="ARBA00023125"/>
    </source>
</evidence>
<protein>
    <submittedName>
        <fullName evidence="8">TetR/AcrR family transcriptional regulator</fullName>
    </submittedName>
</protein>
<dbReference type="InterPro" id="IPR013570">
    <property type="entry name" value="Tscrpt_reg_YsiA_C"/>
</dbReference>
<feature type="DNA-binding region" description="H-T-H motif" evidence="5">
    <location>
        <begin position="75"/>
        <end position="94"/>
    </location>
</feature>
<dbReference type="SUPFAM" id="SSF46689">
    <property type="entry name" value="Homeodomain-like"/>
    <property type="match status" value="1"/>
</dbReference>
<keyword evidence="9" id="KW-1185">Reference proteome</keyword>
<proteinExistence type="predicted"/>
<evidence type="ECO:0000259" key="7">
    <source>
        <dbReference type="PROSITE" id="PS50977"/>
    </source>
</evidence>
<feature type="domain" description="HTH tetR-type" evidence="7">
    <location>
        <begin position="52"/>
        <end position="112"/>
    </location>
</feature>
<feature type="compositionally biased region" description="Low complexity" evidence="6">
    <location>
        <begin position="12"/>
        <end position="23"/>
    </location>
</feature>
<dbReference type="PROSITE" id="PS50977">
    <property type="entry name" value="HTH_TETR_2"/>
    <property type="match status" value="1"/>
</dbReference>
<dbReference type="Proteomes" id="UP001064933">
    <property type="component" value="Chromosome"/>
</dbReference>
<organism evidence="8 9">
    <name type="scientific">Roseateles amylovorans</name>
    <dbReference type="NCBI Taxonomy" id="2978473"/>
    <lineage>
        <taxon>Bacteria</taxon>
        <taxon>Pseudomonadati</taxon>
        <taxon>Pseudomonadota</taxon>
        <taxon>Betaproteobacteria</taxon>
        <taxon>Burkholderiales</taxon>
        <taxon>Sphaerotilaceae</taxon>
        <taxon>Roseateles</taxon>
    </lineage>
</organism>
<dbReference type="PRINTS" id="PR00455">
    <property type="entry name" value="HTHTETR"/>
</dbReference>
<evidence type="ECO:0000256" key="5">
    <source>
        <dbReference type="PROSITE-ProRule" id="PRU00335"/>
    </source>
</evidence>
<evidence type="ECO:0000256" key="4">
    <source>
        <dbReference type="ARBA" id="ARBA00023163"/>
    </source>
</evidence>
<dbReference type="SUPFAM" id="SSF48498">
    <property type="entry name" value="Tetracyclin repressor-like, C-terminal domain"/>
    <property type="match status" value="1"/>
</dbReference>
<keyword evidence="2" id="KW-0805">Transcription regulation</keyword>
<keyword evidence="4" id="KW-0804">Transcription</keyword>
<evidence type="ECO:0000256" key="2">
    <source>
        <dbReference type="ARBA" id="ARBA00023015"/>
    </source>
</evidence>
<evidence type="ECO:0000313" key="9">
    <source>
        <dbReference type="Proteomes" id="UP001064933"/>
    </source>
</evidence>
<dbReference type="Pfam" id="PF08359">
    <property type="entry name" value="TetR_C_4"/>
    <property type="match status" value="1"/>
</dbReference>
<keyword evidence="3 5" id="KW-0238">DNA-binding</keyword>
<dbReference type="InterPro" id="IPR023772">
    <property type="entry name" value="DNA-bd_HTH_TetR-type_CS"/>
</dbReference>
<dbReference type="InterPro" id="IPR050109">
    <property type="entry name" value="HTH-type_TetR-like_transc_reg"/>
</dbReference>
<name>A0ABY6B3I5_9BURK</name>
<evidence type="ECO:0000256" key="6">
    <source>
        <dbReference type="SAM" id="MobiDB-lite"/>
    </source>
</evidence>
<dbReference type="InterPro" id="IPR009057">
    <property type="entry name" value="Homeodomain-like_sf"/>
</dbReference>
<reference evidence="8" key="1">
    <citation type="submission" date="2022-10" db="EMBL/GenBank/DDBJ databases">
        <title>Characterization and whole genome sequencing of a new Roseateles species, isolated from fresh water.</title>
        <authorList>
            <person name="Guliayeva D.Y."/>
            <person name="Akhremchuk A.E."/>
            <person name="Sikolenko M.A."/>
            <person name="Valentovich L.N."/>
            <person name="Sidarenka A.V."/>
        </authorList>
    </citation>
    <scope>NUCLEOTIDE SEQUENCE</scope>
    <source>
        <strain evidence="8">BIM B-1768</strain>
    </source>
</reference>
<feature type="compositionally biased region" description="Low complexity" evidence="6">
    <location>
        <begin position="30"/>
        <end position="49"/>
    </location>
</feature>
<dbReference type="PANTHER" id="PTHR30055:SF234">
    <property type="entry name" value="HTH-TYPE TRANSCRIPTIONAL REGULATOR BETI"/>
    <property type="match status" value="1"/>
</dbReference>
<dbReference type="Gene3D" id="1.10.357.10">
    <property type="entry name" value="Tetracycline Repressor, domain 2"/>
    <property type="match status" value="1"/>
</dbReference>
<feature type="region of interest" description="Disordered" evidence="6">
    <location>
        <begin position="1"/>
        <end position="53"/>
    </location>
</feature>
<evidence type="ECO:0000256" key="1">
    <source>
        <dbReference type="ARBA" id="ARBA00022491"/>
    </source>
</evidence>
<dbReference type="EMBL" id="CP104562">
    <property type="protein sequence ID" value="UXH77840.1"/>
    <property type="molecule type" value="Genomic_DNA"/>
</dbReference>
<dbReference type="InterPro" id="IPR036271">
    <property type="entry name" value="Tet_transcr_reg_TetR-rel_C_sf"/>
</dbReference>
<dbReference type="Gene3D" id="1.10.10.60">
    <property type="entry name" value="Homeodomain-like"/>
    <property type="match status" value="1"/>
</dbReference>
<evidence type="ECO:0000313" key="8">
    <source>
        <dbReference type="EMBL" id="UXH77840.1"/>
    </source>
</evidence>
<dbReference type="Pfam" id="PF00440">
    <property type="entry name" value="TetR_N"/>
    <property type="match status" value="1"/>
</dbReference>
<dbReference type="PROSITE" id="PS01081">
    <property type="entry name" value="HTH_TETR_1"/>
    <property type="match status" value="1"/>
</dbReference>
<sequence>MSAPARHPRPSPTAATAPTDSATGGVSRTARPPQSAAARPAQRRAPVSAKSEQRVRDILRESRAVFAERGYERTTTTEIALRLGISEATVFTYFRGKRELCMRVIGDWYDEIIDAIESGLPRERPIREQLEFVVHTHLRLFLIQGTGLCELVLSEGRKREAPITRGDGHGQDFGAAFVDLQRRYTAPLMDLLSRGQASGEVRQDIPLRLLRSLVFGPMEHMLWEVIIAGRQIQVDQAARDLVALLWPALQAPDQELRALRAMRQRMVAALEGTSAD</sequence>
<gene>
    <name evidence="8" type="ORF">N4261_23175</name>
</gene>